<dbReference type="InterPro" id="IPR037049">
    <property type="entry name" value="DUF1214_C_sf"/>
</dbReference>
<dbReference type="OrthoDB" id="7837485at2"/>
<dbReference type="Proteomes" id="UP000076577">
    <property type="component" value="Unassembled WGS sequence"/>
</dbReference>
<dbReference type="Pfam" id="PF06742">
    <property type="entry name" value="DUF1214"/>
    <property type="match status" value="1"/>
</dbReference>
<dbReference type="EMBL" id="LMCB01000005">
    <property type="protein sequence ID" value="KZL20968.1"/>
    <property type="molecule type" value="Genomic_DNA"/>
</dbReference>
<evidence type="ECO:0000256" key="1">
    <source>
        <dbReference type="SAM" id="Phobius"/>
    </source>
</evidence>
<name>A0A161XGJ9_9HYPH</name>
<evidence type="ECO:0000313" key="4">
    <source>
        <dbReference type="Proteomes" id="UP000076577"/>
    </source>
</evidence>
<dbReference type="STRING" id="989403.SAMN05421798_101441"/>
<keyword evidence="1" id="KW-1133">Transmembrane helix</keyword>
<evidence type="ECO:0000313" key="3">
    <source>
        <dbReference type="EMBL" id="KZL20968.1"/>
    </source>
</evidence>
<dbReference type="RefSeq" id="WP_068003064.1">
    <property type="nucleotide sequence ID" value="NZ_FOFM01000001.1"/>
</dbReference>
<proteinExistence type="predicted"/>
<dbReference type="AlphaFoldDB" id="A0A161XGJ9"/>
<reference evidence="3 4" key="1">
    <citation type="journal article" date="2016" name="Front. Microbiol.">
        <title>Comparative Genomic Analysis Reveals a Diverse Repertoire of Genes Involved in Prokaryote-Eukaryote Interactions within the Pseudovibrio Genus.</title>
        <authorList>
            <person name="Romano S."/>
            <person name="Fernandez-Guerra A."/>
            <person name="Reen F.J."/>
            <person name="Glockner F.O."/>
            <person name="Crowley S.P."/>
            <person name="O'Sullivan O."/>
            <person name="Cotter P.D."/>
            <person name="Adams C."/>
            <person name="Dobson A.D."/>
            <person name="O'Gara F."/>
        </authorList>
    </citation>
    <scope>NUCLEOTIDE SEQUENCE [LARGE SCALE GENOMIC DNA]</scope>
    <source>
        <strain evidence="3 4">Ad2</strain>
    </source>
</reference>
<comment type="caution">
    <text evidence="3">The sequence shown here is derived from an EMBL/GenBank/DDBJ whole genome shotgun (WGS) entry which is preliminary data.</text>
</comment>
<dbReference type="Gene3D" id="2.60.120.600">
    <property type="entry name" value="Domain of unknown function DUF1214, C-terminal domain"/>
    <property type="match status" value="1"/>
</dbReference>
<keyword evidence="1" id="KW-0472">Membrane</keyword>
<dbReference type="PANTHER" id="PTHR36509:SF2">
    <property type="entry name" value="BLL3101 PROTEIN"/>
    <property type="match status" value="1"/>
</dbReference>
<dbReference type="PATRIC" id="fig|989403.3.peg.1031"/>
<keyword evidence="1" id="KW-0812">Transmembrane</keyword>
<keyword evidence="4" id="KW-1185">Reference proteome</keyword>
<dbReference type="PANTHER" id="PTHR36509">
    <property type="entry name" value="BLL3101 PROTEIN"/>
    <property type="match status" value="1"/>
</dbReference>
<accession>A0A161XGJ9</accession>
<feature type="transmembrane region" description="Helical" evidence="1">
    <location>
        <begin position="46"/>
        <end position="68"/>
    </location>
</feature>
<sequence>MTQAHNMPLVAVPEPETNQVFDRETSWQKPWPHISPLLFKAPFFSFGPFLFSIAIALIVGIGSAYMSLNRGSPFSALESGVWVTHPHAGTVDSDPYSTAIFARTGRVPLGSGEGIAFYAAFDDSGRALDPQCNYRISGKVPATRLWTLTALNNALELLATDAGRASLHSHGILLDDKGRFAIQVSPHARPGNWLPTGGDNGLVLSMRLYDIPYTTGAGTSAPVMPAVEQVSCK</sequence>
<organism evidence="3 4">
    <name type="scientific">Pseudovibrio axinellae</name>
    <dbReference type="NCBI Taxonomy" id="989403"/>
    <lineage>
        <taxon>Bacteria</taxon>
        <taxon>Pseudomonadati</taxon>
        <taxon>Pseudomonadota</taxon>
        <taxon>Alphaproteobacteria</taxon>
        <taxon>Hyphomicrobiales</taxon>
        <taxon>Stappiaceae</taxon>
        <taxon>Pseudovibrio</taxon>
    </lineage>
</organism>
<protein>
    <recommendedName>
        <fullName evidence="2">DUF1214 domain-containing protein</fullName>
    </recommendedName>
</protein>
<feature type="domain" description="DUF1214" evidence="2">
    <location>
        <begin position="113"/>
        <end position="210"/>
    </location>
</feature>
<evidence type="ECO:0000259" key="2">
    <source>
        <dbReference type="Pfam" id="PF06742"/>
    </source>
</evidence>
<dbReference type="InterPro" id="IPR010621">
    <property type="entry name" value="DUF1214"/>
</dbReference>
<dbReference type="SUPFAM" id="SSF160935">
    <property type="entry name" value="VPA0735-like"/>
    <property type="match status" value="1"/>
</dbReference>
<gene>
    <name evidence="3" type="ORF">PsAD2_00960</name>
</gene>